<dbReference type="SUPFAM" id="SSF47917">
    <property type="entry name" value="C-terminal domain of alpha and beta subunits of F1 ATP synthase"/>
    <property type="match status" value="1"/>
</dbReference>
<keyword evidence="3" id="KW-0813">Transport</keyword>
<keyword evidence="6" id="KW-1278">Translocase</keyword>
<dbReference type="GO" id="GO:0005886">
    <property type="term" value="C:plasma membrane"/>
    <property type="evidence" value="ECO:0007669"/>
    <property type="project" value="UniProtKB-SubCell"/>
</dbReference>
<dbReference type="SMART" id="SM00382">
    <property type="entry name" value="AAA"/>
    <property type="match status" value="1"/>
</dbReference>
<dbReference type="AlphaFoldDB" id="A0A3B1CS89"/>
<evidence type="ECO:0000256" key="2">
    <source>
        <dbReference type="ARBA" id="ARBA00008936"/>
    </source>
</evidence>
<dbReference type="PANTHER" id="PTHR15184">
    <property type="entry name" value="ATP SYNTHASE"/>
    <property type="match status" value="1"/>
</dbReference>
<dbReference type="EMBL" id="UOGF01000109">
    <property type="protein sequence ID" value="VAX33476.1"/>
    <property type="molecule type" value="Genomic_DNA"/>
</dbReference>
<feature type="domain" description="AAA+ ATPase" evidence="11">
    <location>
        <begin position="145"/>
        <end position="409"/>
    </location>
</feature>
<dbReference type="InterPro" id="IPR004100">
    <property type="entry name" value="ATPase_F1/V1/A1_a/bsu_N"/>
</dbReference>
<evidence type="ECO:0000259" key="11">
    <source>
        <dbReference type="SMART" id="SM00382"/>
    </source>
</evidence>
<evidence type="ECO:0000256" key="8">
    <source>
        <dbReference type="ARBA" id="ARBA00023136"/>
    </source>
</evidence>
<dbReference type="Gene3D" id="2.40.10.170">
    <property type="match status" value="1"/>
</dbReference>
<accession>A0A3B1CS89</accession>
<dbReference type="InterPro" id="IPR027417">
    <property type="entry name" value="P-loop_NTPase"/>
</dbReference>
<dbReference type="InterPro" id="IPR055190">
    <property type="entry name" value="ATP-synt_VA_C"/>
</dbReference>
<gene>
    <name evidence="12" type="ORF">MNBD_NITROSPIRAE01-6</name>
</gene>
<dbReference type="InterPro" id="IPR020003">
    <property type="entry name" value="ATPase_a/bsu_AS"/>
</dbReference>
<dbReference type="FunFam" id="2.40.10.170:FF:000005">
    <property type="entry name" value="ATP synthase subunit beta"/>
    <property type="match status" value="1"/>
</dbReference>
<dbReference type="PROSITE" id="PS00152">
    <property type="entry name" value="ATPASE_ALPHA_BETA"/>
    <property type="match status" value="1"/>
</dbReference>
<dbReference type="SUPFAM" id="SSF52540">
    <property type="entry name" value="P-loop containing nucleoside triphosphate hydrolases"/>
    <property type="match status" value="1"/>
</dbReference>
<dbReference type="Pfam" id="PF02874">
    <property type="entry name" value="ATP-synt_ab_N"/>
    <property type="match status" value="1"/>
</dbReference>
<keyword evidence="4" id="KW-0547">Nucleotide-binding</keyword>
<keyword evidence="7" id="KW-0406">Ion transport</keyword>
<dbReference type="InterPro" id="IPR000194">
    <property type="entry name" value="ATPase_F1/V1/A1_a/bsu_nucl-bd"/>
</dbReference>
<dbReference type="InterPro" id="IPR050053">
    <property type="entry name" value="ATPase_alpha/beta_chains"/>
</dbReference>
<dbReference type="InterPro" id="IPR003593">
    <property type="entry name" value="AAA+_ATPase"/>
</dbReference>
<keyword evidence="10" id="KW-0066">ATP synthesis</keyword>
<keyword evidence="9" id="KW-0139">CF(1)</keyword>
<dbReference type="HAMAP" id="MF_01347">
    <property type="entry name" value="ATP_synth_beta_bact"/>
    <property type="match status" value="1"/>
</dbReference>
<organism evidence="12">
    <name type="scientific">hydrothermal vent metagenome</name>
    <dbReference type="NCBI Taxonomy" id="652676"/>
    <lineage>
        <taxon>unclassified sequences</taxon>
        <taxon>metagenomes</taxon>
        <taxon>ecological metagenomes</taxon>
    </lineage>
</organism>
<dbReference type="EC" id="3.6.3.14" evidence="12"/>
<evidence type="ECO:0000256" key="9">
    <source>
        <dbReference type="ARBA" id="ARBA00023196"/>
    </source>
</evidence>
<dbReference type="GO" id="GO:0016787">
    <property type="term" value="F:hydrolase activity"/>
    <property type="evidence" value="ECO:0007669"/>
    <property type="project" value="UniProtKB-KW"/>
</dbReference>
<dbReference type="InterPro" id="IPR005722">
    <property type="entry name" value="ATP_synth_F1_bsu"/>
</dbReference>
<dbReference type="FunFam" id="1.10.1140.10:FF:000001">
    <property type="entry name" value="ATP synthase subunit beta"/>
    <property type="match status" value="1"/>
</dbReference>
<evidence type="ECO:0000256" key="10">
    <source>
        <dbReference type="ARBA" id="ARBA00023310"/>
    </source>
</evidence>
<keyword evidence="5" id="KW-0067">ATP-binding</keyword>
<dbReference type="CDD" id="cd18110">
    <property type="entry name" value="ATP-synt_F1_beta_C"/>
    <property type="match status" value="1"/>
</dbReference>
<keyword evidence="12" id="KW-0378">Hydrolase</keyword>
<evidence type="ECO:0000256" key="3">
    <source>
        <dbReference type="ARBA" id="ARBA00022448"/>
    </source>
</evidence>
<dbReference type="InterPro" id="IPR036121">
    <property type="entry name" value="ATPase_F1/V1/A1_a/bsu_N_sf"/>
</dbReference>
<dbReference type="Pfam" id="PF00006">
    <property type="entry name" value="ATP-synt_ab"/>
    <property type="match status" value="1"/>
</dbReference>
<dbReference type="GO" id="GO:0045259">
    <property type="term" value="C:proton-transporting ATP synthase complex"/>
    <property type="evidence" value="ECO:0007669"/>
    <property type="project" value="UniProtKB-KW"/>
</dbReference>
<dbReference type="CDD" id="cd01133">
    <property type="entry name" value="F1-ATPase_beta_CD"/>
    <property type="match status" value="1"/>
</dbReference>
<dbReference type="GO" id="GO:0005524">
    <property type="term" value="F:ATP binding"/>
    <property type="evidence" value="ECO:0007669"/>
    <property type="project" value="UniProtKB-KW"/>
</dbReference>
<dbReference type="InterPro" id="IPR024034">
    <property type="entry name" value="ATPase_F1/V1_b/a_C"/>
</dbReference>
<evidence type="ECO:0000256" key="1">
    <source>
        <dbReference type="ARBA" id="ARBA00004202"/>
    </source>
</evidence>
<comment type="similarity">
    <text evidence="2">Belongs to the ATPase alpha/beta chains family.</text>
</comment>
<evidence type="ECO:0000256" key="4">
    <source>
        <dbReference type="ARBA" id="ARBA00022741"/>
    </source>
</evidence>
<evidence type="ECO:0000256" key="5">
    <source>
        <dbReference type="ARBA" id="ARBA00022840"/>
    </source>
</evidence>
<dbReference type="CDD" id="cd18115">
    <property type="entry name" value="ATP-synt_F1_beta_N"/>
    <property type="match status" value="1"/>
</dbReference>
<dbReference type="FunFam" id="3.40.50.300:FF:000004">
    <property type="entry name" value="ATP synthase subunit beta"/>
    <property type="match status" value="1"/>
</dbReference>
<dbReference type="SUPFAM" id="SSF50615">
    <property type="entry name" value="N-terminal domain of alpha and beta subunits of F1 ATP synthase"/>
    <property type="match status" value="1"/>
</dbReference>
<protein>
    <submittedName>
        <fullName evidence="12">ATP synthase beta chain</fullName>
        <ecNumber evidence="12">3.6.3.14</ecNumber>
    </submittedName>
</protein>
<comment type="subcellular location">
    <subcellularLocation>
        <location evidence="1">Cell membrane</location>
        <topology evidence="1">Peripheral membrane protein</topology>
    </subcellularLocation>
</comment>
<dbReference type="PANTHER" id="PTHR15184:SF71">
    <property type="entry name" value="ATP SYNTHASE SUBUNIT BETA, MITOCHONDRIAL"/>
    <property type="match status" value="1"/>
</dbReference>
<dbReference type="Gene3D" id="1.10.1140.10">
    <property type="entry name" value="Bovine Mitochondrial F1-atpase, Atp Synthase Beta Chain, Chain D, domain 3"/>
    <property type="match status" value="1"/>
</dbReference>
<name>A0A3B1CS89_9ZZZZ</name>
<evidence type="ECO:0000313" key="12">
    <source>
        <dbReference type="EMBL" id="VAX33476.1"/>
    </source>
</evidence>
<evidence type="ECO:0000256" key="6">
    <source>
        <dbReference type="ARBA" id="ARBA00022967"/>
    </source>
</evidence>
<dbReference type="NCBIfam" id="TIGR01039">
    <property type="entry name" value="atpD"/>
    <property type="match status" value="1"/>
</dbReference>
<dbReference type="Gene3D" id="3.40.50.300">
    <property type="entry name" value="P-loop containing nucleotide triphosphate hydrolases"/>
    <property type="match status" value="1"/>
</dbReference>
<proteinExistence type="inferred from homology"/>
<evidence type="ECO:0000256" key="7">
    <source>
        <dbReference type="ARBA" id="ARBA00023065"/>
    </source>
</evidence>
<dbReference type="Pfam" id="PF22919">
    <property type="entry name" value="ATP-synt_VA_C"/>
    <property type="match status" value="1"/>
</dbReference>
<keyword evidence="8" id="KW-0472">Membrane</keyword>
<dbReference type="GO" id="GO:0046933">
    <property type="term" value="F:proton-transporting ATP synthase activity, rotational mechanism"/>
    <property type="evidence" value="ECO:0007669"/>
    <property type="project" value="InterPro"/>
</dbReference>
<sequence>MATGTILQIIGPTVDVQFPADQLPKILNALKIINPKSETDLIVETAQHLGGNVVRCIAMRSTDGLVRGMEAIDLGSPISVPVGEQDLGRIFNVTGDTIDGKGPVANPEQRWPIHRPSPAFEDQVPVASILETGIKVVDLLAPYAKGGKVGLFGGAGVGKTVIIMELIRNIGAEHGGYSVFAGVGERTREGNDLYAEMTESGVLDKTVLAFGQMNEPPGARLRIGLSALTMAEYFRDEKGQDVLLFIDNIFRFVQAGSEVSALLGRMPSAVGYQPGLATEMGELQERITSTRKGSITSVQAIYVPADDITDPAPATTFTHLDATTVLSRQISELGIYPAVDPLDSTSRLLDPQILGDEHYNTARSVQTILQKYKELQDIIAILGMDELSEEDRLIVQRARKIQRFLSQPFFVAEIFTGTPGKYVRLADSIKGFKMIVDGKLDDLPEQAFYMVGTIEEAQEKAERLKQIK</sequence>
<reference evidence="12" key="1">
    <citation type="submission" date="2018-06" db="EMBL/GenBank/DDBJ databases">
        <authorList>
            <person name="Zhirakovskaya E."/>
        </authorList>
    </citation>
    <scope>NUCLEOTIDE SEQUENCE</scope>
</reference>